<geneLocation type="plasmid" evidence="7 8">
    <name>megaplasmid</name>
</geneLocation>
<dbReference type="Proteomes" id="UP001493153">
    <property type="component" value="Plasmid megaplasmid"/>
</dbReference>
<feature type="transmembrane region" description="Helical" evidence="6">
    <location>
        <begin position="108"/>
        <end position="139"/>
    </location>
</feature>
<organism evidence="7 8">
    <name type="scientific">Mycetohabitans rhizoxinica</name>
    <dbReference type="NCBI Taxonomy" id="412963"/>
    <lineage>
        <taxon>Bacteria</taxon>
        <taxon>Pseudomonadati</taxon>
        <taxon>Pseudomonadota</taxon>
        <taxon>Betaproteobacteria</taxon>
        <taxon>Burkholderiales</taxon>
        <taxon>Burkholderiaceae</taxon>
        <taxon>Mycetohabitans</taxon>
    </lineage>
</organism>
<dbReference type="Pfam" id="PF03706">
    <property type="entry name" value="LPG_synthase_TM"/>
    <property type="match status" value="1"/>
</dbReference>
<evidence type="ECO:0000256" key="2">
    <source>
        <dbReference type="ARBA" id="ARBA00022475"/>
    </source>
</evidence>
<reference evidence="7 8" key="1">
    <citation type="submission" date="2020-09" db="EMBL/GenBank/DDBJ databases">
        <title>Genome sequences of Mycetohabitans spp.</title>
        <authorList>
            <person name="Carter M.E."/>
            <person name="Carpenter S.C.D."/>
            <person name="Bogdanove A.J."/>
        </authorList>
    </citation>
    <scope>NUCLEOTIDE SEQUENCE [LARGE SCALE GENOMIC DNA]</scope>
    <source>
        <strain evidence="7 8">B12</strain>
        <plasmid evidence="7 8">megaplasmid</plasmid>
    </source>
</reference>
<keyword evidence="2" id="KW-1003">Cell membrane</keyword>
<evidence type="ECO:0000256" key="5">
    <source>
        <dbReference type="ARBA" id="ARBA00023136"/>
    </source>
</evidence>
<keyword evidence="4 6" id="KW-1133">Transmembrane helix</keyword>
<evidence type="ECO:0000313" key="7">
    <source>
        <dbReference type="EMBL" id="WXK38119.1"/>
    </source>
</evidence>
<dbReference type="RefSeq" id="WP_013428741.1">
    <property type="nucleotide sequence ID" value="NZ_CP062175.1"/>
</dbReference>
<gene>
    <name evidence="7" type="ORF">IHE29_02005</name>
</gene>
<evidence type="ECO:0000256" key="4">
    <source>
        <dbReference type="ARBA" id="ARBA00022989"/>
    </source>
</evidence>
<accession>A0ABZ2PX27</accession>
<name>A0ABZ2PX27_9BURK</name>
<evidence type="ECO:0000256" key="6">
    <source>
        <dbReference type="SAM" id="Phobius"/>
    </source>
</evidence>
<feature type="transmembrane region" description="Helical" evidence="6">
    <location>
        <begin position="35"/>
        <end position="54"/>
    </location>
</feature>
<dbReference type="InterPro" id="IPR022791">
    <property type="entry name" value="L-PG_synthase/AglD"/>
</dbReference>
<dbReference type="NCBIfam" id="TIGR03476">
    <property type="entry name" value="HpnL"/>
    <property type="match status" value="1"/>
</dbReference>
<sequence>MKLLRALSWPLGIAIFVALLWHEGVHDVKQPLSQAGFALLWLVPFHVVPLAFDAQAWRILLERRASLPFLTWAATVREAVSRMLPSAGIGGELVGIRLAAWRVNDSSLVAASVVVEVLTTIAVQYVFSALGIVLIFLQASHRGSLTPIVVGLVLSLPIPFVCAVLLRRGGLFDKLDRFAKRLFGAGHRLLAGVDGAALDRCINAMLTRAATLASAFAWQLAGYIIGALETYWALALLGHPVSIGAALAIEALTQAVRHAAFIVPAGLGVQEAAVLVLAQMLGVDAATAMSLAVTKRMREVVFSGLALASWQLAEFWRAHRAIGEPWRRRWRVQRRLRLRARRTAAASVPLGRR</sequence>
<evidence type="ECO:0000313" key="8">
    <source>
        <dbReference type="Proteomes" id="UP001493153"/>
    </source>
</evidence>
<feature type="transmembrane region" description="Helical" evidence="6">
    <location>
        <begin position="205"/>
        <end position="225"/>
    </location>
</feature>
<keyword evidence="7" id="KW-0614">Plasmid</keyword>
<protein>
    <submittedName>
        <fullName evidence="7">Flippase-like domain-containing protein</fullName>
    </submittedName>
</protein>
<evidence type="ECO:0000256" key="1">
    <source>
        <dbReference type="ARBA" id="ARBA00004651"/>
    </source>
</evidence>
<comment type="subcellular location">
    <subcellularLocation>
        <location evidence="1">Cell membrane</location>
        <topology evidence="1">Multi-pass membrane protein</topology>
    </subcellularLocation>
</comment>
<keyword evidence="5 6" id="KW-0472">Membrane</keyword>
<evidence type="ECO:0000256" key="3">
    <source>
        <dbReference type="ARBA" id="ARBA00022692"/>
    </source>
</evidence>
<feature type="transmembrane region" description="Helical" evidence="6">
    <location>
        <begin position="145"/>
        <end position="166"/>
    </location>
</feature>
<dbReference type="EMBL" id="CP062175">
    <property type="protein sequence ID" value="WXK38119.1"/>
    <property type="molecule type" value="Genomic_DNA"/>
</dbReference>
<proteinExistence type="predicted"/>
<feature type="transmembrane region" description="Helical" evidence="6">
    <location>
        <begin position="7"/>
        <end position="23"/>
    </location>
</feature>
<keyword evidence="8" id="KW-1185">Reference proteome</keyword>
<keyword evidence="3 6" id="KW-0812">Transmembrane</keyword>